<reference evidence="2 3" key="1">
    <citation type="submission" date="2017-11" db="EMBL/GenBank/DDBJ databases">
        <title>Genome sequence of Entomoplasma melaleucae M1 (ATCC 49191).</title>
        <authorList>
            <person name="Lo W.-S."/>
            <person name="Gasparich G.E."/>
            <person name="Kuo C.-H."/>
        </authorList>
    </citation>
    <scope>NUCLEOTIDE SEQUENCE [LARGE SCALE GENOMIC DNA]</scope>
    <source>
        <strain evidence="2 3">M1</strain>
    </source>
</reference>
<evidence type="ECO:0000313" key="2">
    <source>
        <dbReference type="EMBL" id="ATZ18138.1"/>
    </source>
</evidence>
<dbReference type="AlphaFoldDB" id="A0A2K8NY80"/>
<gene>
    <name evidence="2" type="ORF">EMELA_v1c06300</name>
</gene>
<keyword evidence="1" id="KW-0472">Membrane</keyword>
<dbReference type="Proteomes" id="UP000231896">
    <property type="component" value="Chromosome"/>
</dbReference>
<feature type="transmembrane region" description="Helical" evidence="1">
    <location>
        <begin position="6"/>
        <end position="30"/>
    </location>
</feature>
<keyword evidence="3" id="KW-1185">Reference proteome</keyword>
<dbReference type="KEGG" id="eml:EMELA_v1c06300"/>
<accession>A0A2K8NY80</accession>
<evidence type="ECO:0000313" key="3">
    <source>
        <dbReference type="Proteomes" id="UP000231896"/>
    </source>
</evidence>
<sequence>MMFVKIGLIVCAYLAIINLLNMIFVSRLIVTKSKISKSLFIITSVLSINL</sequence>
<organism evidence="2 3">
    <name type="scientific">Mesoplasma melaleucae</name>
    <dbReference type="NCBI Taxonomy" id="81459"/>
    <lineage>
        <taxon>Bacteria</taxon>
        <taxon>Bacillati</taxon>
        <taxon>Mycoplasmatota</taxon>
        <taxon>Mollicutes</taxon>
        <taxon>Entomoplasmatales</taxon>
        <taxon>Entomoplasmataceae</taxon>
        <taxon>Mesoplasma</taxon>
    </lineage>
</organism>
<protein>
    <submittedName>
        <fullName evidence="2">Uncharacterized protein</fullName>
    </submittedName>
</protein>
<keyword evidence="1" id="KW-0812">Transmembrane</keyword>
<name>A0A2K8NY80_9MOLU</name>
<proteinExistence type="predicted"/>
<evidence type="ECO:0000256" key="1">
    <source>
        <dbReference type="SAM" id="Phobius"/>
    </source>
</evidence>
<dbReference type="EMBL" id="CP024964">
    <property type="protein sequence ID" value="ATZ18138.1"/>
    <property type="molecule type" value="Genomic_DNA"/>
</dbReference>
<keyword evidence="1" id="KW-1133">Transmembrane helix</keyword>